<evidence type="ECO:0000256" key="1">
    <source>
        <dbReference type="SAM" id="MobiDB-lite"/>
    </source>
</evidence>
<dbReference type="Proteomes" id="UP000053958">
    <property type="component" value="Unassembled WGS sequence"/>
</dbReference>
<organism evidence="2 3">
    <name type="scientific">Rasamsonia emersonii (strain ATCC 16479 / CBS 393.64 / IMI 116815)</name>
    <dbReference type="NCBI Taxonomy" id="1408163"/>
    <lineage>
        <taxon>Eukaryota</taxon>
        <taxon>Fungi</taxon>
        <taxon>Dikarya</taxon>
        <taxon>Ascomycota</taxon>
        <taxon>Pezizomycotina</taxon>
        <taxon>Eurotiomycetes</taxon>
        <taxon>Eurotiomycetidae</taxon>
        <taxon>Eurotiales</taxon>
        <taxon>Trichocomaceae</taxon>
        <taxon>Rasamsonia</taxon>
    </lineage>
</organism>
<feature type="compositionally biased region" description="Acidic residues" evidence="1">
    <location>
        <begin position="77"/>
        <end position="101"/>
    </location>
</feature>
<feature type="compositionally biased region" description="Basic and acidic residues" evidence="1">
    <location>
        <begin position="8"/>
        <end position="23"/>
    </location>
</feature>
<sequence>MHSSKHDHHGEHQQRIKHVQERLRRQQIPVLALEVLDHTENGSDQDEHAAAVQGEQVLAPGDVLGLGLRCRASGDPALEDDGADEEESEEDDLHEETSDDDVVACTYHTRRLHQERQDIPSNKNLGHPGDPHKGVFLSMDQHNDPPQLHVDAGREQGGCHQQQRALEDIRAKGPIGRLMRGDGATDVANCLD</sequence>
<dbReference type="AlphaFoldDB" id="A0A0F4YQ89"/>
<evidence type="ECO:0000313" key="2">
    <source>
        <dbReference type="EMBL" id="KKA20419.1"/>
    </source>
</evidence>
<proteinExistence type="predicted"/>
<keyword evidence="3" id="KW-1185">Reference proteome</keyword>
<name>A0A0F4YQ89_RASE3</name>
<protein>
    <submittedName>
        <fullName evidence="2">Uncharacterized protein</fullName>
    </submittedName>
</protein>
<dbReference type="RefSeq" id="XP_013327031.1">
    <property type="nucleotide sequence ID" value="XM_013471577.1"/>
</dbReference>
<evidence type="ECO:0000313" key="3">
    <source>
        <dbReference type="Proteomes" id="UP000053958"/>
    </source>
</evidence>
<feature type="region of interest" description="Disordered" evidence="1">
    <location>
        <begin position="169"/>
        <end position="192"/>
    </location>
</feature>
<feature type="region of interest" description="Disordered" evidence="1">
    <location>
        <begin position="72"/>
        <end position="101"/>
    </location>
</feature>
<gene>
    <name evidence="2" type="ORF">T310_5538</name>
</gene>
<dbReference type="GeneID" id="25317882"/>
<feature type="region of interest" description="Disordered" evidence="1">
    <location>
        <begin position="1"/>
        <end position="23"/>
    </location>
</feature>
<reference evidence="2 3" key="1">
    <citation type="submission" date="2015-04" db="EMBL/GenBank/DDBJ databases">
        <authorList>
            <person name="Heijne W.H."/>
            <person name="Fedorova N.D."/>
            <person name="Nierman W.C."/>
            <person name="Vollebregt A.W."/>
            <person name="Zhao Z."/>
            <person name="Wu L."/>
            <person name="Kumar M."/>
            <person name="Stam H."/>
            <person name="van den Berg M.A."/>
            <person name="Pel H.J."/>
        </authorList>
    </citation>
    <scope>NUCLEOTIDE SEQUENCE [LARGE SCALE GENOMIC DNA]</scope>
    <source>
        <strain evidence="2 3">CBS 393.64</strain>
    </source>
</reference>
<dbReference type="EMBL" id="LASV01000260">
    <property type="protein sequence ID" value="KKA20419.1"/>
    <property type="molecule type" value="Genomic_DNA"/>
</dbReference>
<accession>A0A0F4YQ89</accession>
<comment type="caution">
    <text evidence="2">The sequence shown here is derived from an EMBL/GenBank/DDBJ whole genome shotgun (WGS) entry which is preliminary data.</text>
</comment>